<dbReference type="InterPro" id="IPR019563">
    <property type="entry name" value="GH97_catalytic"/>
</dbReference>
<gene>
    <name evidence="8" type="ORF">EZ437_08400</name>
</gene>
<evidence type="ECO:0000256" key="2">
    <source>
        <dbReference type="ARBA" id="ARBA00011245"/>
    </source>
</evidence>
<comment type="subunit">
    <text evidence="2">Monomer.</text>
</comment>
<evidence type="ECO:0000256" key="4">
    <source>
        <dbReference type="SAM" id="SignalP"/>
    </source>
</evidence>
<dbReference type="GO" id="GO:0030246">
    <property type="term" value="F:carbohydrate binding"/>
    <property type="evidence" value="ECO:0007669"/>
    <property type="project" value="InterPro"/>
</dbReference>
<dbReference type="Pfam" id="PF14508">
    <property type="entry name" value="GH97_N"/>
    <property type="match status" value="1"/>
</dbReference>
<dbReference type="RefSeq" id="WP_131595258.1">
    <property type="nucleotide sequence ID" value="NZ_SJSL01000002.1"/>
</dbReference>
<organism evidence="8 9">
    <name type="scientific">Pedobacter psychroterrae</name>
    <dbReference type="NCBI Taxonomy" id="2530453"/>
    <lineage>
        <taxon>Bacteria</taxon>
        <taxon>Pseudomonadati</taxon>
        <taxon>Bacteroidota</taxon>
        <taxon>Sphingobacteriia</taxon>
        <taxon>Sphingobacteriales</taxon>
        <taxon>Sphingobacteriaceae</taxon>
        <taxon>Pedobacter</taxon>
    </lineage>
</organism>
<evidence type="ECO:0000259" key="5">
    <source>
        <dbReference type="Pfam" id="PF10566"/>
    </source>
</evidence>
<feature type="signal peptide" evidence="4">
    <location>
        <begin position="1"/>
        <end position="22"/>
    </location>
</feature>
<feature type="domain" description="Glycosyl-hydrolase 97 catalytic" evidence="5">
    <location>
        <begin position="299"/>
        <end position="465"/>
    </location>
</feature>
<comment type="caution">
    <text evidence="8">The sequence shown here is derived from an EMBL/GenBank/DDBJ whole genome shotgun (WGS) entry which is preliminary data.</text>
</comment>
<dbReference type="OrthoDB" id="57532at2"/>
<sequence length="661" mass="75601">MNYLKVTILIVFLCVRAVGVHAQQMASVKSPDGQIVFSFVLTKEMPSYQVSYNRQTIVKNSELSLVFKENGRFSANLSMLKTRLESVDDRYELVIGKTKNVHHPYRQLTIPLYEKSGAGRRINIVVRAFNDGVAFRYEFPKQENWPTYALTEERSCFNLDEGARMRALLFGNDYNNNHEGLYEKMELRALKENVLMDVPALFELPGKKYLAITEASLRNYAGMYLVKENGVLRSQLSPQQGQSEIKVKAILPHKTPWRVMMVSDRPGTFLESNILTSLNEPSKIKDPSWLKPGKTSFHWWNGDVVPDSTFAPGVNFETNKYYIDFCARNNIEYHSVIGYGGFAWYSNDWPSYAEKGSYADVTRSVGSLDMQRICDYAKSKGVSIHVWVNWKALYPQLEAAFAQFEKWGIKGMMVDFLDRSDQEMVNIQEEILERAAAHHLFIQFHGAYKPTGMNRTYPNEFTREGTYNYEQNKWLIKALTPEHDLDIAFTRMIAGASDYHLGGFRAVKPEDFKPKYIRPLMVGTRSHMLAMYVVLESYLNMVADYPAAYEGQPGFEFLQKVPTVWDETKVINGVLDEYLTIARRHGNEWYIGTINNSKARTLDIPLDFLPAGDFKVEIYSDAPDSEAYPDKLSKTVGVYKKGDVITIKLVPGGGNVIRLFK</sequence>
<comment type="cofactor">
    <cofactor evidence="1">
        <name>Ca(2+)</name>
        <dbReference type="ChEBI" id="CHEBI:29108"/>
    </cofactor>
</comment>
<keyword evidence="8" id="KW-0378">Hydrolase</keyword>
<keyword evidence="9" id="KW-1185">Reference proteome</keyword>
<protein>
    <submittedName>
        <fullName evidence="8">Glycoside hydrolase family 97 protein</fullName>
    </submittedName>
</protein>
<name>A0A4R0NJB8_9SPHI</name>
<dbReference type="GO" id="GO:0016787">
    <property type="term" value="F:hydrolase activity"/>
    <property type="evidence" value="ECO:0007669"/>
    <property type="project" value="UniProtKB-KW"/>
</dbReference>
<evidence type="ECO:0000259" key="6">
    <source>
        <dbReference type="Pfam" id="PF14508"/>
    </source>
</evidence>
<evidence type="ECO:0000313" key="8">
    <source>
        <dbReference type="EMBL" id="TCD00792.1"/>
    </source>
</evidence>
<keyword evidence="4" id="KW-0732">Signal</keyword>
<dbReference type="PANTHER" id="PTHR35803">
    <property type="entry name" value="GLUCAN 1,4-ALPHA-GLUCOSIDASE SUSB-RELATED"/>
    <property type="match status" value="1"/>
</dbReference>
<dbReference type="InterPro" id="IPR029486">
    <property type="entry name" value="GH97_N"/>
</dbReference>
<dbReference type="EMBL" id="SJSL01000002">
    <property type="protein sequence ID" value="TCD00792.1"/>
    <property type="molecule type" value="Genomic_DNA"/>
</dbReference>
<dbReference type="InterPro" id="IPR029483">
    <property type="entry name" value="GH97_C"/>
</dbReference>
<feature type="domain" description="Glycosyl-hydrolase 97 C-terminal oligomerisation" evidence="7">
    <location>
        <begin position="564"/>
        <end position="659"/>
    </location>
</feature>
<dbReference type="Pfam" id="PF10566">
    <property type="entry name" value="Glyco_hydro_97"/>
    <property type="match status" value="1"/>
</dbReference>
<reference evidence="8 9" key="1">
    <citation type="submission" date="2019-02" db="EMBL/GenBank/DDBJ databases">
        <title>Pedobacter sp. RP-1-14 sp. nov., isolated from Arctic soil.</title>
        <authorList>
            <person name="Dahal R.H."/>
        </authorList>
    </citation>
    <scope>NUCLEOTIDE SEQUENCE [LARGE SCALE GENOMIC DNA]</scope>
    <source>
        <strain evidence="8 9">RP-1-14</strain>
    </source>
</reference>
<feature type="chain" id="PRO_5020940417" evidence="4">
    <location>
        <begin position="23"/>
        <end position="661"/>
    </location>
</feature>
<feature type="domain" description="Glycosyl-hydrolase 97 N-terminal" evidence="6">
    <location>
        <begin position="28"/>
        <end position="281"/>
    </location>
</feature>
<proteinExistence type="predicted"/>
<dbReference type="InterPro" id="IPR014718">
    <property type="entry name" value="GH-type_carb-bd"/>
</dbReference>
<dbReference type="InterPro" id="IPR052720">
    <property type="entry name" value="Glycosyl_hydrolase_97"/>
</dbReference>
<evidence type="ECO:0000256" key="3">
    <source>
        <dbReference type="ARBA" id="ARBA00022837"/>
    </source>
</evidence>
<dbReference type="PANTHER" id="PTHR35803:SF2">
    <property type="entry name" value="RETAINING ALPHA-GALACTOSIDASE"/>
    <property type="match status" value="1"/>
</dbReference>
<dbReference type="InterPro" id="IPR013785">
    <property type="entry name" value="Aldolase_TIM"/>
</dbReference>
<dbReference type="Pfam" id="PF14509">
    <property type="entry name" value="GH97_C"/>
    <property type="match status" value="1"/>
</dbReference>
<keyword evidence="3" id="KW-0106">Calcium</keyword>
<dbReference type="Proteomes" id="UP000293347">
    <property type="component" value="Unassembled WGS sequence"/>
</dbReference>
<dbReference type="Gene3D" id="3.20.20.70">
    <property type="entry name" value="Aldolase class I"/>
    <property type="match status" value="1"/>
</dbReference>
<accession>A0A4R0NJB8</accession>
<evidence type="ECO:0000313" key="9">
    <source>
        <dbReference type="Proteomes" id="UP000293347"/>
    </source>
</evidence>
<dbReference type="SUPFAM" id="SSF51445">
    <property type="entry name" value="(Trans)glycosidases"/>
    <property type="match status" value="1"/>
</dbReference>
<dbReference type="AlphaFoldDB" id="A0A4R0NJB8"/>
<evidence type="ECO:0000256" key="1">
    <source>
        <dbReference type="ARBA" id="ARBA00001913"/>
    </source>
</evidence>
<dbReference type="InterPro" id="IPR017853">
    <property type="entry name" value="GH"/>
</dbReference>
<evidence type="ECO:0000259" key="7">
    <source>
        <dbReference type="Pfam" id="PF14509"/>
    </source>
</evidence>
<dbReference type="Gene3D" id="2.70.98.10">
    <property type="match status" value="1"/>
</dbReference>